<dbReference type="RefSeq" id="WP_104064543.1">
    <property type="nucleotide sequence ID" value="NZ_JAHCUA010000007.1"/>
</dbReference>
<keyword evidence="2" id="KW-0347">Helicase</keyword>
<dbReference type="InterPro" id="IPR027417">
    <property type="entry name" value="P-loop_NTPase"/>
</dbReference>
<dbReference type="AlphaFoldDB" id="A0A855N640"/>
<dbReference type="Pfam" id="PF13538">
    <property type="entry name" value="UvrD_C_2"/>
    <property type="match status" value="1"/>
</dbReference>
<dbReference type="PANTHER" id="PTHR43788:SF8">
    <property type="entry name" value="DNA-BINDING PROTEIN SMUBP-2"/>
    <property type="match status" value="1"/>
</dbReference>
<dbReference type="InterPro" id="IPR027785">
    <property type="entry name" value="UvrD-like_helicase_C"/>
</dbReference>
<keyword evidence="2" id="KW-0378">Hydrolase</keyword>
<evidence type="ECO:0000313" key="2">
    <source>
        <dbReference type="EMBL" id="PPB71150.1"/>
    </source>
</evidence>
<protein>
    <submittedName>
        <fullName evidence="2">Helicase</fullName>
    </submittedName>
</protein>
<dbReference type="Gene3D" id="3.40.50.300">
    <property type="entry name" value="P-loop containing nucleotide triphosphate hydrolases"/>
    <property type="match status" value="2"/>
</dbReference>
<dbReference type="Pfam" id="PF13604">
    <property type="entry name" value="AAA_30"/>
    <property type="match status" value="1"/>
</dbReference>
<dbReference type="InterPro" id="IPR003593">
    <property type="entry name" value="AAA+_ATPase"/>
</dbReference>
<proteinExistence type="predicted"/>
<keyword evidence="2" id="KW-0067">ATP-binding</keyword>
<dbReference type="SMART" id="SM00382">
    <property type="entry name" value="AAA"/>
    <property type="match status" value="1"/>
</dbReference>
<feature type="domain" description="AAA+ ATPase" evidence="1">
    <location>
        <begin position="517"/>
        <end position="651"/>
    </location>
</feature>
<comment type="caution">
    <text evidence="2">The sequence shown here is derived from an EMBL/GenBank/DDBJ whole genome shotgun (WGS) entry which is preliminary data.</text>
</comment>
<organism evidence="2 3">
    <name type="scientific">Campylobacter hyointestinalis subsp. hyointestinalis</name>
    <dbReference type="NCBI Taxonomy" id="91352"/>
    <lineage>
        <taxon>Bacteria</taxon>
        <taxon>Pseudomonadati</taxon>
        <taxon>Campylobacterota</taxon>
        <taxon>Epsilonproteobacteria</taxon>
        <taxon>Campylobacterales</taxon>
        <taxon>Campylobacteraceae</taxon>
        <taxon>Campylobacter</taxon>
    </lineage>
</organism>
<gene>
    <name evidence="2" type="ORF">CDQ78_07915</name>
</gene>
<sequence>MEEYNNFFTNKILTVCDNIDKNLILPTNERGFISQNILKRLRDLLEYTFQKIYSSNEAIDINQDEKSVNNNAVKYVKSQGGKFLFLIRFYNMLQKSVSHYTLSENSSERLMLKYFIFLVEIKFFLKDSYNIEILKNLHKFPLNLDKNLTKYYEAIANKIDNQTILNNSDKMSDSYYITNVKPFVVQEKIYYEVTFVKATDKFDKFNKLIAFCNYKILDNYAVDLWISNENIEILDKTIPIRIICDWNVAIRPAELVNFGKIFNFKNKISKTKEYYQLMDYLKQKHINLVDLIDSNDYDFVKNKILSESKTSHIFDILDRARSIKQIGKNTIRYLLCNLHNEIIKKQLCTIENQCISNLNLHRKCYPFETMPFTTSLIDHNPNFYDLLSCIDTTGHEHEIFARAVKNKIENNGSLFVDKNEFEFDDIDNLRERFNKNLWKGNDRNPAGHTGRKIEEFNGYFYIKDYAEKSLEIVESLKKLTQCGIINYSNSVKNWLEDNPNIIDDEDKKKILIKLFEQSKVALIYGAAGTGKTTLINHISNFFADKNKIFLANTHTAVDNLKRRVKNSNNSEFKIIAKFNSEYNKNEECDILIIDECSTISNEDMQKILKKAKFELLILVGDIYQIEAISFGNWFKIAPNFISERAIFELENTFRTKNVKLLNLWKNTRDFSDFICEILQRENYSQKLENLNFQTNDDEIVLCLNYDGLYGINNLNTILQKNNKHDAVEWKLHTYKINDPVLFNQTERFSPLIYNNMKGKIVDIVKKEREIWFSIELEKSINDLEARYYDFELEVRDGKSIIKFCVNEYGSVSEEGEEENDEKTIVPFHVAYAISIHKAQGLEYKSVKVVISSVVDEMITHNIFYTAITRAKEKLQIYWSAETENSILKRIKKNQIDKDINLLKIIQNTL</sequence>
<dbReference type="InterPro" id="IPR050534">
    <property type="entry name" value="Coronavir_polyprotein_1ab"/>
</dbReference>
<reference evidence="2 3" key="1">
    <citation type="submission" date="2017-06" db="EMBL/GenBank/DDBJ databases">
        <title>Updating the genomic taxonomy and epidemiology of Campylobacter hyointestinalis; discovery in New Zealand farmed ruminants.</title>
        <authorList>
            <person name="Wilkinson D.A."/>
            <person name="Fayaz A."/>
            <person name="Biggs P.J."/>
            <person name="Midwinter A.C."/>
        </authorList>
    </citation>
    <scope>NUCLEOTIDE SEQUENCE [LARGE SCALE GENOMIC DNA]</scope>
    <source>
        <strain evidence="2 3">S1614a</strain>
    </source>
</reference>
<dbReference type="SUPFAM" id="SSF52540">
    <property type="entry name" value="P-loop containing nucleoside triphosphate hydrolases"/>
    <property type="match status" value="2"/>
</dbReference>
<dbReference type="EMBL" id="NIQP01000008">
    <property type="protein sequence ID" value="PPB71150.1"/>
    <property type="molecule type" value="Genomic_DNA"/>
</dbReference>
<dbReference type="GO" id="GO:0043139">
    <property type="term" value="F:5'-3' DNA helicase activity"/>
    <property type="evidence" value="ECO:0007669"/>
    <property type="project" value="TreeGrafter"/>
</dbReference>
<name>A0A855N640_CAMHY</name>
<dbReference type="PANTHER" id="PTHR43788">
    <property type="entry name" value="DNA2/NAM7 HELICASE FAMILY MEMBER"/>
    <property type="match status" value="1"/>
</dbReference>
<evidence type="ECO:0000313" key="3">
    <source>
        <dbReference type="Proteomes" id="UP000239685"/>
    </source>
</evidence>
<keyword evidence="2" id="KW-0547">Nucleotide-binding</keyword>
<dbReference type="CDD" id="cd18809">
    <property type="entry name" value="SF1_C_RecD"/>
    <property type="match status" value="1"/>
</dbReference>
<accession>A0A855N640</accession>
<evidence type="ECO:0000259" key="1">
    <source>
        <dbReference type="SMART" id="SM00382"/>
    </source>
</evidence>
<dbReference type="Proteomes" id="UP000239685">
    <property type="component" value="Unassembled WGS sequence"/>
</dbReference>